<evidence type="ECO:0000259" key="3">
    <source>
        <dbReference type="PROSITE" id="PS51737"/>
    </source>
</evidence>
<gene>
    <name evidence="4" type="ORF">CQY22_008205</name>
</gene>
<dbReference type="SMART" id="SM00857">
    <property type="entry name" value="Resolvase"/>
    <property type="match status" value="1"/>
</dbReference>
<dbReference type="SUPFAM" id="SSF53041">
    <property type="entry name" value="Resolvase-like"/>
    <property type="match status" value="1"/>
</dbReference>
<keyword evidence="5" id="KW-1185">Reference proteome</keyword>
<dbReference type="EMBL" id="PDCN02000008">
    <property type="protein sequence ID" value="PIB75712.1"/>
    <property type="molecule type" value="Genomic_DNA"/>
</dbReference>
<dbReference type="InterPro" id="IPR011109">
    <property type="entry name" value="DNA_bind_recombinase_dom"/>
</dbReference>
<accession>A0A2G5PBI5</accession>
<dbReference type="AlphaFoldDB" id="A0A2G5PBI5"/>
<dbReference type="GO" id="GO:0003677">
    <property type="term" value="F:DNA binding"/>
    <property type="evidence" value="ECO:0007669"/>
    <property type="project" value="InterPro"/>
</dbReference>
<dbReference type="InterPro" id="IPR006119">
    <property type="entry name" value="Resolv_N"/>
</dbReference>
<feature type="domain" description="Resolvase/invertase-type recombinase catalytic" evidence="2">
    <location>
        <begin position="2"/>
        <end position="150"/>
    </location>
</feature>
<dbReference type="PROSITE" id="PS51736">
    <property type="entry name" value="RECOMBINASES_3"/>
    <property type="match status" value="1"/>
</dbReference>
<comment type="caution">
    <text evidence="4">The sequence shown here is derived from an EMBL/GenBank/DDBJ whole genome shotgun (WGS) entry which is preliminary data.</text>
</comment>
<dbReference type="Proteomes" id="UP000230551">
    <property type="component" value="Unassembled WGS sequence"/>
</dbReference>
<sequence length="453" mass="49599">MRAAVYTRISSDPKLEGLGVARQAEDCDALAERNGWPIVARYDDNDLSAFTGRTRPGFESMLTAMAAGEFDALVCWHTDRLYRSMKDLERLIDIADSRGVQIRTVQGGDLDLSNSSGRMLARILGSVARAESEHKGERHRRANEQAAAAGKWSTANRPFGYTRTGEPLEPEASMVRAAACDVLAGKSVRQVAREWRETGLTGTRGAAFSSQNVRALLVNPRYAALRVHRGKIVGPGTWEPLIDETTHRGLVAYLGDPARVICTSFEKKYIGSGVYLCGRCGGVMRHAVSGNPTVRRYECKDHQHVVARGEPVDAYVETLVLGRLARTNIHVMLDAGEKVDVDGLHSQRAAVQARLDELAALFAEGVIDGSQLRRGTAELRSQMAELDATLAEVSRRSPVADLLAAGDAVAERWETLSADLKSKIIQELMTVTILPAPRGSKGFNPERVRVEWR</sequence>
<dbReference type="Pfam" id="PF07508">
    <property type="entry name" value="Recombinase"/>
    <property type="match status" value="1"/>
</dbReference>
<name>A0A2G5PBI5_9MYCO</name>
<evidence type="ECO:0000259" key="2">
    <source>
        <dbReference type="PROSITE" id="PS51736"/>
    </source>
</evidence>
<evidence type="ECO:0000313" key="5">
    <source>
        <dbReference type="Proteomes" id="UP000230551"/>
    </source>
</evidence>
<dbReference type="RefSeq" id="WP_090591484.1">
    <property type="nucleotide sequence ID" value="NZ_CP104302.1"/>
</dbReference>
<protein>
    <submittedName>
        <fullName evidence="4">Serine recombinase</fullName>
    </submittedName>
</protein>
<dbReference type="STRING" id="85968.GCA_900073015_03134"/>
<evidence type="ECO:0000256" key="1">
    <source>
        <dbReference type="SAM" id="MobiDB-lite"/>
    </source>
</evidence>
<dbReference type="Gene3D" id="3.90.1750.20">
    <property type="entry name" value="Putative Large Serine Recombinase, Chain B, Domain 2"/>
    <property type="match status" value="1"/>
</dbReference>
<proteinExistence type="predicted"/>
<feature type="region of interest" description="Disordered" evidence="1">
    <location>
        <begin position="131"/>
        <end position="150"/>
    </location>
</feature>
<dbReference type="OrthoDB" id="4500247at2"/>
<dbReference type="InterPro" id="IPR050639">
    <property type="entry name" value="SSR_resolvase"/>
</dbReference>
<dbReference type="Pfam" id="PF00239">
    <property type="entry name" value="Resolvase"/>
    <property type="match status" value="1"/>
</dbReference>
<dbReference type="CDD" id="cd00338">
    <property type="entry name" value="Ser_Recombinase"/>
    <property type="match status" value="1"/>
</dbReference>
<dbReference type="Gene3D" id="3.40.50.1390">
    <property type="entry name" value="Resolvase, N-terminal catalytic domain"/>
    <property type="match status" value="1"/>
</dbReference>
<reference evidence="4 5" key="1">
    <citation type="journal article" date="2017" name="Infect. Genet. Evol.">
        <title>The new phylogeny of the genus Mycobacterium: The old and the news.</title>
        <authorList>
            <person name="Tortoli E."/>
            <person name="Fedrizzi T."/>
            <person name="Meehan C.J."/>
            <person name="Trovato A."/>
            <person name="Grottola A."/>
            <person name="Giacobazzi E."/>
            <person name="Serpini G.F."/>
            <person name="Tagliazucchi S."/>
            <person name="Fabio A."/>
            <person name="Bettua C."/>
            <person name="Bertorelli R."/>
            <person name="Frascaro F."/>
            <person name="De Sanctis V."/>
            <person name="Pecorari M."/>
            <person name="Jousson O."/>
            <person name="Segata N."/>
            <person name="Cirillo D.M."/>
        </authorList>
    </citation>
    <scope>NUCLEOTIDE SEQUENCE [LARGE SCALE GENOMIC DNA]</scope>
    <source>
        <strain evidence="4 5">CIP1034565</strain>
    </source>
</reference>
<dbReference type="InterPro" id="IPR038109">
    <property type="entry name" value="DNA_bind_recomb_sf"/>
</dbReference>
<dbReference type="PROSITE" id="PS51737">
    <property type="entry name" value="RECOMBINASE_DNA_BIND"/>
    <property type="match status" value="1"/>
</dbReference>
<feature type="domain" description="Recombinase" evidence="3">
    <location>
        <begin position="151"/>
        <end position="260"/>
    </location>
</feature>
<evidence type="ECO:0000313" key="4">
    <source>
        <dbReference type="EMBL" id="PIB75712.1"/>
    </source>
</evidence>
<dbReference type="GO" id="GO:0000150">
    <property type="term" value="F:DNA strand exchange activity"/>
    <property type="evidence" value="ECO:0007669"/>
    <property type="project" value="InterPro"/>
</dbReference>
<organism evidence="4 5">
    <name type="scientific">Mycolicibacterium brumae</name>
    <dbReference type="NCBI Taxonomy" id="85968"/>
    <lineage>
        <taxon>Bacteria</taxon>
        <taxon>Bacillati</taxon>
        <taxon>Actinomycetota</taxon>
        <taxon>Actinomycetes</taxon>
        <taxon>Mycobacteriales</taxon>
        <taxon>Mycobacteriaceae</taxon>
        <taxon>Mycolicibacterium</taxon>
    </lineage>
</organism>
<dbReference type="InterPro" id="IPR036162">
    <property type="entry name" value="Resolvase-like_N_sf"/>
</dbReference>
<dbReference type="PANTHER" id="PTHR30461">
    <property type="entry name" value="DNA-INVERTASE FROM LAMBDOID PROPHAGE"/>
    <property type="match status" value="1"/>
</dbReference>
<dbReference type="PANTHER" id="PTHR30461:SF23">
    <property type="entry name" value="DNA RECOMBINASE-RELATED"/>
    <property type="match status" value="1"/>
</dbReference>